<dbReference type="InterPro" id="IPR000014">
    <property type="entry name" value="PAS"/>
</dbReference>
<reference evidence="9 10" key="1">
    <citation type="journal article" date="2011" name="J. Bacteriol.">
        <title>Complete genome sequence of Algoriphagus sp. PR1, bacterial prey of a colony-forming choanoflagellate.</title>
        <authorList>
            <person name="Alegado R.A."/>
            <person name="Ferriera S."/>
            <person name="Nusbaum C."/>
            <person name="Young S.K."/>
            <person name="Zeng Q."/>
            <person name="Imamovic A."/>
            <person name="Fairclough S.R."/>
            <person name="King N."/>
        </authorList>
    </citation>
    <scope>NUCLEOTIDE SEQUENCE [LARGE SCALE GENOMIC DNA]</scope>
    <source>
        <strain evidence="9 10">PR1</strain>
    </source>
</reference>
<comment type="caution">
    <text evidence="9">The sequence shown here is derived from an EMBL/GenBank/DDBJ whole genome shotgun (WGS) entry which is preliminary data.</text>
</comment>
<dbReference type="OrthoDB" id="9124519at2"/>
<dbReference type="RefSeq" id="WP_008200169.1">
    <property type="nucleotide sequence ID" value="NZ_CM001023.1"/>
</dbReference>
<evidence type="ECO:0000256" key="6">
    <source>
        <dbReference type="SAM" id="Coils"/>
    </source>
</evidence>
<evidence type="ECO:0000256" key="2">
    <source>
        <dbReference type="ARBA" id="ARBA00012438"/>
    </source>
</evidence>
<dbReference type="PANTHER" id="PTHR43304">
    <property type="entry name" value="PHYTOCHROME-LIKE PROTEIN CPH1"/>
    <property type="match status" value="1"/>
</dbReference>
<dbReference type="SMART" id="SM00091">
    <property type="entry name" value="PAS"/>
    <property type="match status" value="1"/>
</dbReference>
<dbReference type="STRING" id="388413.ALPR1_09775"/>
<evidence type="ECO:0000313" key="10">
    <source>
        <dbReference type="Proteomes" id="UP000003919"/>
    </source>
</evidence>
<dbReference type="eggNOG" id="COG2202">
    <property type="taxonomic scope" value="Bacteria"/>
</dbReference>
<accession>A3HRM6</accession>
<proteinExistence type="predicted"/>
<dbReference type="CDD" id="cd00130">
    <property type="entry name" value="PAS"/>
    <property type="match status" value="1"/>
</dbReference>
<dbReference type="EC" id="2.7.13.3" evidence="2"/>
<evidence type="ECO:0000259" key="8">
    <source>
        <dbReference type="SMART" id="SM00091"/>
    </source>
</evidence>
<dbReference type="AlphaFoldDB" id="A3HRM6"/>
<organism evidence="9 10">
    <name type="scientific">Algoriphagus machipongonensis</name>
    <dbReference type="NCBI Taxonomy" id="388413"/>
    <lineage>
        <taxon>Bacteria</taxon>
        <taxon>Pseudomonadati</taxon>
        <taxon>Bacteroidota</taxon>
        <taxon>Cytophagia</taxon>
        <taxon>Cytophagales</taxon>
        <taxon>Cyclobacteriaceae</taxon>
        <taxon>Algoriphagus</taxon>
    </lineage>
</organism>
<protein>
    <recommendedName>
        <fullName evidence="2">histidine kinase</fullName>
        <ecNumber evidence="2">2.7.13.3</ecNumber>
    </recommendedName>
</protein>
<name>A3HRM6_9BACT</name>
<dbReference type="InterPro" id="IPR052162">
    <property type="entry name" value="Sensor_kinase/Photoreceptor"/>
</dbReference>
<feature type="coiled-coil region" evidence="6">
    <location>
        <begin position="198"/>
        <end position="267"/>
    </location>
</feature>
<dbReference type="InterPro" id="IPR035965">
    <property type="entry name" value="PAS-like_dom_sf"/>
</dbReference>
<comment type="catalytic activity">
    <reaction evidence="1">
        <text>ATP + protein L-histidine = ADP + protein N-phospho-L-histidine.</text>
        <dbReference type="EC" id="2.7.13.3"/>
    </reaction>
</comment>
<keyword evidence="7" id="KW-1133">Transmembrane helix</keyword>
<keyword evidence="7" id="KW-0472">Membrane</keyword>
<gene>
    <name evidence="9" type="ORF">ALPR1_09775</name>
</gene>
<evidence type="ECO:0000256" key="1">
    <source>
        <dbReference type="ARBA" id="ARBA00000085"/>
    </source>
</evidence>
<dbReference type="NCBIfam" id="TIGR00229">
    <property type="entry name" value="sensory_box"/>
    <property type="match status" value="1"/>
</dbReference>
<feature type="domain" description="PAS" evidence="8">
    <location>
        <begin position="78"/>
        <end position="144"/>
    </location>
</feature>
<dbReference type="Pfam" id="PF13426">
    <property type="entry name" value="PAS_9"/>
    <property type="match status" value="1"/>
</dbReference>
<dbReference type="PANTHER" id="PTHR43304:SF1">
    <property type="entry name" value="PAC DOMAIN-CONTAINING PROTEIN"/>
    <property type="match status" value="1"/>
</dbReference>
<dbReference type="GO" id="GO:0000155">
    <property type="term" value="F:phosphorelay sensor kinase activity"/>
    <property type="evidence" value="ECO:0007669"/>
    <property type="project" value="InterPro"/>
</dbReference>
<sequence>MSNFPKVNKPWKISVLYLVIGVMWIIFSDKIGDLLLSESVREMSQYQLIKGIFYVCLTSYLLYLLIKNLYSQVNNRNQEIQLLFSNPNLGLMKLNEEGKIIYVSENISTITKFSESELKKLHITDLTPEEFKEKEQIEFDEITHLHKNKGFSLIKYVKGKEGDISCFKVYGIRGYSEVTNEIIYIAAFEDITEQMEFLKRLESQNETLRELASEQSHLVRAPLTRILGITDLIQNYELDEDEKEELLKNLHISGNELDEALRELNKKMGTQNR</sequence>
<dbReference type="HOGENOM" id="CLU_1017953_0_0_10"/>
<keyword evidence="5" id="KW-0418">Kinase</keyword>
<feature type="transmembrane region" description="Helical" evidence="7">
    <location>
        <begin position="15"/>
        <end position="36"/>
    </location>
</feature>
<dbReference type="Gene3D" id="1.10.287.130">
    <property type="match status" value="1"/>
</dbReference>
<evidence type="ECO:0000256" key="7">
    <source>
        <dbReference type="SAM" id="Phobius"/>
    </source>
</evidence>
<keyword evidence="6" id="KW-0175">Coiled coil</keyword>
<evidence type="ECO:0000256" key="4">
    <source>
        <dbReference type="ARBA" id="ARBA00022679"/>
    </source>
</evidence>
<keyword evidence="4" id="KW-0808">Transferase</keyword>
<keyword evidence="3" id="KW-0597">Phosphoprotein</keyword>
<keyword evidence="7" id="KW-0812">Transmembrane</keyword>
<dbReference type="InterPro" id="IPR036097">
    <property type="entry name" value="HisK_dim/P_sf"/>
</dbReference>
<evidence type="ECO:0000256" key="5">
    <source>
        <dbReference type="ARBA" id="ARBA00022777"/>
    </source>
</evidence>
<dbReference type="Proteomes" id="UP000003919">
    <property type="component" value="Unassembled WGS sequence"/>
</dbReference>
<evidence type="ECO:0000256" key="3">
    <source>
        <dbReference type="ARBA" id="ARBA00022553"/>
    </source>
</evidence>
<dbReference type="Gene3D" id="3.30.450.20">
    <property type="entry name" value="PAS domain"/>
    <property type="match status" value="1"/>
</dbReference>
<dbReference type="EMBL" id="AAXU02000001">
    <property type="protein sequence ID" value="EAZ82494.1"/>
    <property type="molecule type" value="Genomic_DNA"/>
</dbReference>
<evidence type="ECO:0000313" key="9">
    <source>
        <dbReference type="EMBL" id="EAZ82494.1"/>
    </source>
</evidence>
<keyword evidence="10" id="KW-1185">Reference proteome</keyword>
<dbReference type="SUPFAM" id="SSF55785">
    <property type="entry name" value="PYP-like sensor domain (PAS domain)"/>
    <property type="match status" value="1"/>
</dbReference>
<feature type="transmembrane region" description="Helical" evidence="7">
    <location>
        <begin position="48"/>
        <end position="66"/>
    </location>
</feature>
<dbReference type="SUPFAM" id="SSF47384">
    <property type="entry name" value="Homodimeric domain of signal transducing histidine kinase"/>
    <property type="match status" value="1"/>
</dbReference>